<name>A0A4Z2HT80_9TELE</name>
<dbReference type="EMBL" id="SRLO01000182">
    <property type="protein sequence ID" value="TNN68958.1"/>
    <property type="molecule type" value="Genomic_DNA"/>
</dbReference>
<protein>
    <submittedName>
        <fullName evidence="1">Uncharacterized protein</fullName>
    </submittedName>
</protein>
<evidence type="ECO:0000313" key="1">
    <source>
        <dbReference type="EMBL" id="TNN68958.1"/>
    </source>
</evidence>
<comment type="caution">
    <text evidence="1">The sequence shown here is derived from an EMBL/GenBank/DDBJ whole genome shotgun (WGS) entry which is preliminary data.</text>
</comment>
<sequence>MSSPGGRSVGVSWMMGGFPGFPLFVPASGFGVNQLPRLTHDRQFAAYFQVYSLSVRGAGVIPVTYDLNSISHYGVEIRRDPSLGNAGIWLKAQER</sequence>
<accession>A0A4Z2HT80</accession>
<proteinExistence type="predicted"/>
<gene>
    <name evidence="1" type="ORF">EYF80_020819</name>
</gene>
<dbReference type="Proteomes" id="UP000314294">
    <property type="component" value="Unassembled WGS sequence"/>
</dbReference>
<organism evidence="1 2">
    <name type="scientific">Liparis tanakae</name>
    <name type="common">Tanaka's snailfish</name>
    <dbReference type="NCBI Taxonomy" id="230148"/>
    <lineage>
        <taxon>Eukaryota</taxon>
        <taxon>Metazoa</taxon>
        <taxon>Chordata</taxon>
        <taxon>Craniata</taxon>
        <taxon>Vertebrata</taxon>
        <taxon>Euteleostomi</taxon>
        <taxon>Actinopterygii</taxon>
        <taxon>Neopterygii</taxon>
        <taxon>Teleostei</taxon>
        <taxon>Neoteleostei</taxon>
        <taxon>Acanthomorphata</taxon>
        <taxon>Eupercaria</taxon>
        <taxon>Perciformes</taxon>
        <taxon>Cottioidei</taxon>
        <taxon>Cottales</taxon>
        <taxon>Liparidae</taxon>
        <taxon>Liparis</taxon>
    </lineage>
</organism>
<keyword evidence="2" id="KW-1185">Reference proteome</keyword>
<evidence type="ECO:0000313" key="2">
    <source>
        <dbReference type="Proteomes" id="UP000314294"/>
    </source>
</evidence>
<dbReference type="AlphaFoldDB" id="A0A4Z2HT80"/>
<reference evidence="1 2" key="1">
    <citation type="submission" date="2019-03" db="EMBL/GenBank/DDBJ databases">
        <title>First draft genome of Liparis tanakae, snailfish: a comprehensive survey of snailfish specific genes.</title>
        <authorList>
            <person name="Kim W."/>
            <person name="Song I."/>
            <person name="Jeong J.-H."/>
            <person name="Kim D."/>
            <person name="Kim S."/>
            <person name="Ryu S."/>
            <person name="Song J.Y."/>
            <person name="Lee S.K."/>
        </authorList>
    </citation>
    <scope>NUCLEOTIDE SEQUENCE [LARGE SCALE GENOMIC DNA]</scope>
    <source>
        <tissue evidence="1">Muscle</tissue>
    </source>
</reference>